<sequence>MKKTYTYTLFIALALLVAAAIAGIGLNSPISGPLLIAGLLLLAFAFRGSEKAKGYSYSVVIFSSVAAAMYYPAPFQQIGDFKLGTLIVPLLQIIMFGMGTSMSIKDFEGVVKMPKGVGVGLLCQFTIMPLLGFGIAKLFNFPSEIAAGIILIGSAPSGLASNVMAYLAKANVALSVTMTAVATMLAPLMTPLWMKLLAGQYVPIEFWGMMWSIVKIVIIPIIGGLIFNKLFHGKAPWVDKAMPLLSMAGIAIIISIITASGRDALLTYGVVLVFAALLHNTAGYFLGYKLCKAIKLPERDCRTIAFEVGMQNGGLASGIAQGMGKVATMGLGPSVFGSLMNITGSILANWWRDKPTGEKDPK</sequence>
<accession>A0ABZ0IWU5</accession>
<protein>
    <submittedName>
        <fullName evidence="6">Bile acid:sodium symporter family protein</fullName>
    </submittedName>
</protein>
<feature type="transmembrane region" description="Helical" evidence="5">
    <location>
        <begin position="265"/>
        <end position="286"/>
    </location>
</feature>
<dbReference type="RefSeq" id="WP_317492155.1">
    <property type="nucleotide sequence ID" value="NZ_CP136051.1"/>
</dbReference>
<feature type="transmembrane region" description="Helical" evidence="5">
    <location>
        <begin position="206"/>
        <end position="228"/>
    </location>
</feature>
<feature type="transmembrane region" description="Helical" evidence="5">
    <location>
        <begin position="145"/>
        <end position="165"/>
    </location>
</feature>
<keyword evidence="7" id="KW-1185">Reference proteome</keyword>
<dbReference type="PANTHER" id="PTHR10361:SF28">
    <property type="entry name" value="P3 PROTEIN-RELATED"/>
    <property type="match status" value="1"/>
</dbReference>
<keyword evidence="2 5" id="KW-0812">Transmembrane</keyword>
<evidence type="ECO:0000313" key="7">
    <source>
        <dbReference type="Proteomes" id="UP001302349"/>
    </source>
</evidence>
<dbReference type="EMBL" id="CP136051">
    <property type="protein sequence ID" value="WOK09540.1"/>
    <property type="molecule type" value="Genomic_DNA"/>
</dbReference>
<evidence type="ECO:0000256" key="4">
    <source>
        <dbReference type="ARBA" id="ARBA00023136"/>
    </source>
</evidence>
<feature type="transmembrane region" description="Helical" evidence="5">
    <location>
        <begin position="172"/>
        <end position="194"/>
    </location>
</feature>
<feature type="transmembrane region" description="Helical" evidence="5">
    <location>
        <begin position="54"/>
        <end position="71"/>
    </location>
</feature>
<evidence type="ECO:0000256" key="2">
    <source>
        <dbReference type="ARBA" id="ARBA00022692"/>
    </source>
</evidence>
<evidence type="ECO:0000313" key="6">
    <source>
        <dbReference type="EMBL" id="WOK09540.1"/>
    </source>
</evidence>
<organism evidence="6 7">
    <name type="scientific">Imperialibacter roseus</name>
    <dbReference type="NCBI Taxonomy" id="1324217"/>
    <lineage>
        <taxon>Bacteria</taxon>
        <taxon>Pseudomonadati</taxon>
        <taxon>Bacteroidota</taxon>
        <taxon>Cytophagia</taxon>
        <taxon>Cytophagales</taxon>
        <taxon>Flammeovirgaceae</taxon>
        <taxon>Imperialibacter</taxon>
    </lineage>
</organism>
<evidence type="ECO:0000256" key="3">
    <source>
        <dbReference type="ARBA" id="ARBA00022989"/>
    </source>
</evidence>
<name>A0ABZ0IWU5_9BACT</name>
<keyword evidence="3 5" id="KW-1133">Transmembrane helix</keyword>
<dbReference type="InterPro" id="IPR038770">
    <property type="entry name" value="Na+/solute_symporter_sf"/>
</dbReference>
<evidence type="ECO:0000256" key="1">
    <source>
        <dbReference type="ARBA" id="ARBA00004141"/>
    </source>
</evidence>
<feature type="transmembrane region" description="Helical" evidence="5">
    <location>
        <begin position="30"/>
        <end position="47"/>
    </location>
</feature>
<proteinExistence type="predicted"/>
<feature type="transmembrane region" description="Helical" evidence="5">
    <location>
        <begin position="116"/>
        <end position="139"/>
    </location>
</feature>
<dbReference type="Proteomes" id="UP001302349">
    <property type="component" value="Chromosome"/>
</dbReference>
<reference evidence="6 7" key="1">
    <citation type="journal article" date="2023" name="Microbiol. Resour. Announc.">
        <title>Complete Genome Sequence of Imperialibacter roseus strain P4T.</title>
        <authorList>
            <person name="Tizabi D.R."/>
            <person name="Bachvaroff T."/>
            <person name="Hill R.T."/>
        </authorList>
    </citation>
    <scope>NUCLEOTIDE SEQUENCE [LARGE SCALE GENOMIC DNA]</scope>
    <source>
        <strain evidence="6 7">P4T</strain>
    </source>
</reference>
<feature type="transmembrane region" description="Helical" evidence="5">
    <location>
        <begin position="240"/>
        <end position="259"/>
    </location>
</feature>
<gene>
    <name evidence="6" type="ORF">RT717_12915</name>
</gene>
<keyword evidence="4 5" id="KW-0472">Membrane</keyword>
<dbReference type="Pfam" id="PF01758">
    <property type="entry name" value="SBF"/>
    <property type="match status" value="1"/>
</dbReference>
<dbReference type="Gene3D" id="1.20.1530.20">
    <property type="match status" value="1"/>
</dbReference>
<feature type="transmembrane region" description="Helical" evidence="5">
    <location>
        <begin position="83"/>
        <end position="104"/>
    </location>
</feature>
<dbReference type="InterPro" id="IPR004710">
    <property type="entry name" value="Bilac:Na_transpt"/>
</dbReference>
<comment type="subcellular location">
    <subcellularLocation>
        <location evidence="1">Membrane</location>
        <topology evidence="1">Multi-pass membrane protein</topology>
    </subcellularLocation>
</comment>
<dbReference type="InterPro" id="IPR002657">
    <property type="entry name" value="BilAc:Na_symport/Acr3"/>
</dbReference>
<evidence type="ECO:0000256" key="5">
    <source>
        <dbReference type="SAM" id="Phobius"/>
    </source>
</evidence>
<dbReference type="PANTHER" id="PTHR10361">
    <property type="entry name" value="SODIUM-BILE ACID COTRANSPORTER"/>
    <property type="match status" value="1"/>
</dbReference>